<organism evidence="2 3">
    <name type="scientific">Natrinema soli</name>
    <dbReference type="NCBI Taxonomy" id="1930624"/>
    <lineage>
        <taxon>Archaea</taxon>
        <taxon>Methanobacteriati</taxon>
        <taxon>Methanobacteriota</taxon>
        <taxon>Stenosarchaea group</taxon>
        <taxon>Halobacteria</taxon>
        <taxon>Halobacteriales</taxon>
        <taxon>Natrialbaceae</taxon>
        <taxon>Natrinema</taxon>
    </lineage>
</organism>
<accession>A0ABD5SFT5</accession>
<proteinExistence type="predicted"/>
<reference evidence="2 3" key="1">
    <citation type="journal article" date="2019" name="Int. J. Syst. Evol. Microbiol.">
        <title>The Global Catalogue of Microorganisms (GCM) 10K type strain sequencing project: providing services to taxonomists for standard genome sequencing and annotation.</title>
        <authorList>
            <consortium name="The Broad Institute Genomics Platform"/>
            <consortium name="The Broad Institute Genome Sequencing Center for Infectious Disease"/>
            <person name="Wu L."/>
            <person name="Ma J."/>
        </authorList>
    </citation>
    <scope>NUCLEOTIDE SEQUENCE [LARGE SCALE GENOMIC DNA]</scope>
    <source>
        <strain evidence="2 3">LMG 29247</strain>
    </source>
</reference>
<feature type="region of interest" description="Disordered" evidence="1">
    <location>
        <begin position="51"/>
        <end position="102"/>
    </location>
</feature>
<dbReference type="RefSeq" id="WP_273737127.1">
    <property type="nucleotide sequence ID" value="NZ_JAQIVI010000039.1"/>
</dbReference>
<feature type="compositionally biased region" description="Acidic residues" evidence="1">
    <location>
        <begin position="55"/>
        <end position="90"/>
    </location>
</feature>
<evidence type="ECO:0000256" key="1">
    <source>
        <dbReference type="SAM" id="MobiDB-lite"/>
    </source>
</evidence>
<evidence type="ECO:0000313" key="3">
    <source>
        <dbReference type="Proteomes" id="UP001596383"/>
    </source>
</evidence>
<dbReference type="EMBL" id="JBHSWV010000039">
    <property type="protein sequence ID" value="MFC6764026.1"/>
    <property type="molecule type" value="Genomic_DNA"/>
</dbReference>
<evidence type="ECO:0000313" key="2">
    <source>
        <dbReference type="EMBL" id="MFC6764026.1"/>
    </source>
</evidence>
<gene>
    <name evidence="2" type="ORF">ACFQE6_02875</name>
</gene>
<keyword evidence="3" id="KW-1185">Reference proteome</keyword>
<dbReference type="AlphaFoldDB" id="A0ABD5SFT5"/>
<dbReference type="PROSITE" id="PS51257">
    <property type="entry name" value="PROKAR_LIPOPROTEIN"/>
    <property type="match status" value="1"/>
</dbReference>
<protein>
    <submittedName>
        <fullName evidence="2">Uncharacterized protein</fullName>
    </submittedName>
</protein>
<name>A0ABD5SFT5_9EURY</name>
<dbReference type="Proteomes" id="UP001596383">
    <property type="component" value="Unassembled WGS sequence"/>
</dbReference>
<sequence length="199" mass="21319">MKDATRRKAIAGIGSTTIAALAGCTSSVTNAVTGPRFEEGDEQEVMLEASWYGDGWEESEEDDPGEGAGNESDESEDNDDEWDLGFDTEEVPYNPKTFEKEDGDSIDIAMAAVGILEDNDAAESAVEEFGRREMINPEDPDVGDTAVRGEVDNIGLLYFSLDNAIVLSGAASVVGFNLEADHGKALEAGEELESRLEDL</sequence>
<comment type="caution">
    <text evidence="2">The sequence shown here is derived from an EMBL/GenBank/DDBJ whole genome shotgun (WGS) entry which is preliminary data.</text>
</comment>